<name>A0ABP0N9N6_9DINO</name>
<dbReference type="PROSITE" id="PS50222">
    <property type="entry name" value="EF_HAND_2"/>
    <property type="match status" value="1"/>
</dbReference>
<dbReference type="SUPFAM" id="SSF47473">
    <property type="entry name" value="EF-hand"/>
    <property type="match status" value="1"/>
</dbReference>
<feature type="domain" description="EF-hand" evidence="2">
    <location>
        <begin position="20"/>
        <end position="55"/>
    </location>
</feature>
<evidence type="ECO:0000259" key="2">
    <source>
        <dbReference type="PROSITE" id="PS50222"/>
    </source>
</evidence>
<proteinExistence type="predicted"/>
<dbReference type="PROSITE" id="PS00018">
    <property type="entry name" value="EF_HAND_1"/>
    <property type="match status" value="1"/>
</dbReference>
<keyword evidence="4" id="KW-1185">Reference proteome</keyword>
<evidence type="ECO:0000313" key="4">
    <source>
        <dbReference type="Proteomes" id="UP001642464"/>
    </source>
</evidence>
<dbReference type="Gene3D" id="1.10.238.10">
    <property type="entry name" value="EF-hand"/>
    <property type="match status" value="1"/>
</dbReference>
<feature type="non-terminal residue" evidence="3">
    <location>
        <position position="1"/>
    </location>
</feature>
<reference evidence="3 4" key="1">
    <citation type="submission" date="2024-02" db="EMBL/GenBank/DDBJ databases">
        <authorList>
            <person name="Chen Y."/>
            <person name="Shah S."/>
            <person name="Dougan E. K."/>
            <person name="Thang M."/>
            <person name="Chan C."/>
        </authorList>
    </citation>
    <scope>NUCLEOTIDE SEQUENCE [LARGE SCALE GENOMIC DNA]</scope>
</reference>
<gene>
    <name evidence="3" type="ORF">SCF082_LOCUS31862</name>
</gene>
<accession>A0ABP0N9N6</accession>
<keyword evidence="1" id="KW-0106">Calcium</keyword>
<protein>
    <recommendedName>
        <fullName evidence="2">EF-hand domain-containing protein</fullName>
    </recommendedName>
</protein>
<dbReference type="Pfam" id="PF13499">
    <property type="entry name" value="EF-hand_7"/>
    <property type="match status" value="1"/>
</dbReference>
<evidence type="ECO:0000256" key="1">
    <source>
        <dbReference type="ARBA" id="ARBA00022837"/>
    </source>
</evidence>
<evidence type="ECO:0000313" key="3">
    <source>
        <dbReference type="EMBL" id="CAK9060507.1"/>
    </source>
</evidence>
<dbReference type="CDD" id="cd00051">
    <property type="entry name" value="EFh"/>
    <property type="match status" value="1"/>
</dbReference>
<sequence length="143" mass="16156">YLEPKEFKDALRELPSGQHLLDEELEHLANYVDLNGDGRINYPELLRALYVRAGQGAKALLEDSLEAVHRVLHFEFARPLRSLLRRLNPAARRCSCSSFRRALHSLNSAGGASLSEVQLSCLVDSIDVDTREDEEQPNQGRFL</sequence>
<dbReference type="EMBL" id="CAXAMM010027280">
    <property type="protein sequence ID" value="CAK9060507.1"/>
    <property type="molecule type" value="Genomic_DNA"/>
</dbReference>
<dbReference type="InterPro" id="IPR018247">
    <property type="entry name" value="EF_Hand_1_Ca_BS"/>
</dbReference>
<dbReference type="Proteomes" id="UP001642464">
    <property type="component" value="Unassembled WGS sequence"/>
</dbReference>
<dbReference type="InterPro" id="IPR011992">
    <property type="entry name" value="EF-hand-dom_pair"/>
</dbReference>
<comment type="caution">
    <text evidence="3">The sequence shown here is derived from an EMBL/GenBank/DDBJ whole genome shotgun (WGS) entry which is preliminary data.</text>
</comment>
<organism evidence="3 4">
    <name type="scientific">Durusdinium trenchii</name>
    <dbReference type="NCBI Taxonomy" id="1381693"/>
    <lineage>
        <taxon>Eukaryota</taxon>
        <taxon>Sar</taxon>
        <taxon>Alveolata</taxon>
        <taxon>Dinophyceae</taxon>
        <taxon>Suessiales</taxon>
        <taxon>Symbiodiniaceae</taxon>
        <taxon>Durusdinium</taxon>
    </lineage>
</organism>
<dbReference type="InterPro" id="IPR002048">
    <property type="entry name" value="EF_hand_dom"/>
</dbReference>